<evidence type="ECO:0000313" key="1">
    <source>
        <dbReference type="EMBL" id="CAB4133584.1"/>
    </source>
</evidence>
<reference evidence="1" key="1">
    <citation type="submission" date="2020-04" db="EMBL/GenBank/DDBJ databases">
        <authorList>
            <person name="Chiriac C."/>
            <person name="Salcher M."/>
            <person name="Ghai R."/>
            <person name="Kavagutti S V."/>
        </authorList>
    </citation>
    <scope>NUCLEOTIDE SEQUENCE</scope>
</reference>
<gene>
    <name evidence="1" type="ORF">UFOVP257_306</name>
</gene>
<dbReference type="EMBL" id="LR796274">
    <property type="protein sequence ID" value="CAB4133584.1"/>
    <property type="molecule type" value="Genomic_DNA"/>
</dbReference>
<proteinExistence type="predicted"/>
<sequence>MAQQTIFTGNSASDGGGDPLRTAFTKINANFTELYSGNVQVTAANVLVKSVAGRTGNVVLSVSDIANAASVGYVNNAIAANIANYSGSVISVINANVAAANASISNHSSRITILESNSASQALQINSLVSGKANVSYVDTQVANAVSNSIVAANMVSINANITAANLAITALQANAAIQENEIYGLRANIIAANLNITSLVNNAATQGASLTHLTANAVSQQNFIISLQGNDSSLFNSVSSLTANSVTQESEIISLRANITAANIKIANLLSNASTQESEINSLGANIIAANAKITTLLSNATIQDSAISWLNSNIFAANIAISALQSNAATQEISLTGLLSNAATQATQLNSINANLGAYQILANANAATQATAFTSINNSFNFVNNSIQYTNVNVAAVAANVDTLFTISNLGNVAFADVYNSIASTNANVTAANATILTKSNLSGAVFTGNIQAPYILANANVQVKGILEVGSENSPVDFPFLGSKFIGNVAGYYQLVVQNLDSGNGSSSEIVFTADDGDDENNYLSIGINSSTYNLPFGDTGFYEFPHDSFIESVGGNLSLRSTGNISMAANTSIVALPPDGDLTLFNCNLQFQDTSVMHTANIGAQPFTTNNAANWHGTVTTIQAALDQLAARLAALGG</sequence>
<protein>
    <submittedName>
        <fullName evidence="1">Uncharacterized protein</fullName>
    </submittedName>
</protein>
<name>A0A6J5LG78_9CAUD</name>
<organism evidence="1">
    <name type="scientific">uncultured Caudovirales phage</name>
    <dbReference type="NCBI Taxonomy" id="2100421"/>
    <lineage>
        <taxon>Viruses</taxon>
        <taxon>Duplodnaviria</taxon>
        <taxon>Heunggongvirae</taxon>
        <taxon>Uroviricota</taxon>
        <taxon>Caudoviricetes</taxon>
        <taxon>Peduoviridae</taxon>
        <taxon>Maltschvirus</taxon>
        <taxon>Maltschvirus maltsch</taxon>
    </lineage>
</organism>
<dbReference type="SUPFAM" id="SSF50017">
    <property type="entry name" value="gp9"/>
    <property type="match status" value="1"/>
</dbReference>
<dbReference type="InterPro" id="IPR036240">
    <property type="entry name" value="Gp9-like_sf"/>
</dbReference>
<accession>A0A6J5LG78</accession>